<accession>A0A1M4RYF1</accession>
<evidence type="ECO:0000313" key="2">
    <source>
        <dbReference type="Proteomes" id="UP000184291"/>
    </source>
</evidence>
<dbReference type="EMBL" id="FQTT01000009">
    <property type="protein sequence ID" value="SHE25003.1"/>
    <property type="molecule type" value="Genomic_DNA"/>
</dbReference>
<gene>
    <name evidence="1" type="ORF">ACGLYG10_1215</name>
</gene>
<reference evidence="2" key="1">
    <citation type="submission" date="2016-09" db="EMBL/GenBank/DDBJ databases">
        <authorList>
            <person name="Strepis N."/>
        </authorList>
    </citation>
    <scope>NUCLEOTIDE SEQUENCE [LARGE SCALE GENOMIC DNA]</scope>
</reference>
<dbReference type="Proteomes" id="UP000184291">
    <property type="component" value="Unassembled WGS sequence"/>
</dbReference>
<organism evidence="1 2">
    <name type="scientific">Actinomyces glycerinitolerans</name>
    <dbReference type="NCBI Taxonomy" id="1892869"/>
    <lineage>
        <taxon>Bacteria</taxon>
        <taxon>Bacillati</taxon>
        <taxon>Actinomycetota</taxon>
        <taxon>Actinomycetes</taxon>
        <taxon>Actinomycetales</taxon>
        <taxon>Actinomycetaceae</taxon>
        <taxon>Actinomyces</taxon>
    </lineage>
</organism>
<sequence>MSKPKGRHAKVRKDKGMARKLSEILESLAQLIRAIGVLVDALSKWFG</sequence>
<dbReference type="RefSeq" id="WP_168709442.1">
    <property type="nucleotide sequence ID" value="NZ_FQTT01000009.1"/>
</dbReference>
<dbReference type="AlphaFoldDB" id="A0A1M4RYF1"/>
<keyword evidence="2" id="KW-1185">Reference proteome</keyword>
<proteinExistence type="predicted"/>
<protein>
    <submittedName>
        <fullName evidence="1">Uncharacterized protein</fullName>
    </submittedName>
</protein>
<name>A0A1M4RYF1_9ACTO</name>
<evidence type="ECO:0000313" key="1">
    <source>
        <dbReference type="EMBL" id="SHE25003.1"/>
    </source>
</evidence>